<protein>
    <submittedName>
        <fullName evidence="1">Uncharacterized protein</fullName>
    </submittedName>
</protein>
<evidence type="ECO:0000313" key="1">
    <source>
        <dbReference type="EMBL" id="KAK7329072.1"/>
    </source>
</evidence>
<proteinExistence type="predicted"/>
<keyword evidence="2" id="KW-1185">Reference proteome</keyword>
<name>A0AAN9QBI6_CANGL</name>
<dbReference type="AlphaFoldDB" id="A0AAN9QBI6"/>
<reference evidence="1 2" key="1">
    <citation type="submission" date="2024-01" db="EMBL/GenBank/DDBJ databases">
        <title>The genomes of 5 underutilized Papilionoideae crops provide insights into root nodulation and disease resistanc.</title>
        <authorList>
            <person name="Jiang F."/>
        </authorList>
    </citation>
    <scope>NUCLEOTIDE SEQUENCE [LARGE SCALE GENOMIC DNA]</scope>
    <source>
        <strain evidence="1">LVBAO_FW01</strain>
        <tissue evidence="1">Leaves</tissue>
    </source>
</reference>
<accession>A0AAN9QBI6</accession>
<evidence type="ECO:0000313" key="2">
    <source>
        <dbReference type="Proteomes" id="UP001367508"/>
    </source>
</evidence>
<organism evidence="1 2">
    <name type="scientific">Canavalia gladiata</name>
    <name type="common">Sword bean</name>
    <name type="synonym">Dolichos gladiatus</name>
    <dbReference type="NCBI Taxonomy" id="3824"/>
    <lineage>
        <taxon>Eukaryota</taxon>
        <taxon>Viridiplantae</taxon>
        <taxon>Streptophyta</taxon>
        <taxon>Embryophyta</taxon>
        <taxon>Tracheophyta</taxon>
        <taxon>Spermatophyta</taxon>
        <taxon>Magnoliopsida</taxon>
        <taxon>eudicotyledons</taxon>
        <taxon>Gunneridae</taxon>
        <taxon>Pentapetalae</taxon>
        <taxon>rosids</taxon>
        <taxon>fabids</taxon>
        <taxon>Fabales</taxon>
        <taxon>Fabaceae</taxon>
        <taxon>Papilionoideae</taxon>
        <taxon>50 kb inversion clade</taxon>
        <taxon>NPAAA clade</taxon>
        <taxon>indigoferoid/millettioid clade</taxon>
        <taxon>Phaseoleae</taxon>
        <taxon>Canavalia</taxon>
    </lineage>
</organism>
<dbReference type="EMBL" id="JAYMYQ010000005">
    <property type="protein sequence ID" value="KAK7329072.1"/>
    <property type="molecule type" value="Genomic_DNA"/>
</dbReference>
<gene>
    <name evidence="1" type="ORF">VNO77_23217</name>
</gene>
<sequence length="90" mass="10140">MNLQRTPQFLIGSVSSPRLALGQNVDQLATAHSLVIRLLEPIFWRQLKVGSRETTETLVKGLALCLRYNDTRHRSSLESESPQLHMAIEA</sequence>
<comment type="caution">
    <text evidence="1">The sequence shown here is derived from an EMBL/GenBank/DDBJ whole genome shotgun (WGS) entry which is preliminary data.</text>
</comment>
<dbReference type="Proteomes" id="UP001367508">
    <property type="component" value="Unassembled WGS sequence"/>
</dbReference>